<dbReference type="EMBL" id="CAKMRJ010003006">
    <property type="protein sequence ID" value="CAH1429682.1"/>
    <property type="molecule type" value="Genomic_DNA"/>
</dbReference>
<keyword evidence="2" id="KW-0472">Membrane</keyword>
<evidence type="ECO:0000313" key="4">
    <source>
        <dbReference type="Proteomes" id="UP001157418"/>
    </source>
</evidence>
<gene>
    <name evidence="3" type="ORF">LVIROSA_LOCUS16526</name>
</gene>
<keyword evidence="4" id="KW-1185">Reference proteome</keyword>
<dbReference type="AlphaFoldDB" id="A0AAU9MT51"/>
<evidence type="ECO:0000256" key="1">
    <source>
        <dbReference type="SAM" id="MobiDB-lite"/>
    </source>
</evidence>
<feature type="compositionally biased region" description="Polar residues" evidence="1">
    <location>
        <begin position="1"/>
        <end position="16"/>
    </location>
</feature>
<feature type="region of interest" description="Disordered" evidence="1">
    <location>
        <begin position="1"/>
        <end position="48"/>
    </location>
</feature>
<reference evidence="3 4" key="1">
    <citation type="submission" date="2022-01" db="EMBL/GenBank/DDBJ databases">
        <authorList>
            <person name="Xiong W."/>
            <person name="Schranz E."/>
        </authorList>
    </citation>
    <scope>NUCLEOTIDE SEQUENCE [LARGE SCALE GENOMIC DNA]</scope>
</reference>
<feature type="transmembrane region" description="Helical" evidence="2">
    <location>
        <begin position="97"/>
        <end position="120"/>
    </location>
</feature>
<organism evidence="3 4">
    <name type="scientific">Lactuca virosa</name>
    <dbReference type="NCBI Taxonomy" id="75947"/>
    <lineage>
        <taxon>Eukaryota</taxon>
        <taxon>Viridiplantae</taxon>
        <taxon>Streptophyta</taxon>
        <taxon>Embryophyta</taxon>
        <taxon>Tracheophyta</taxon>
        <taxon>Spermatophyta</taxon>
        <taxon>Magnoliopsida</taxon>
        <taxon>eudicotyledons</taxon>
        <taxon>Gunneridae</taxon>
        <taxon>Pentapetalae</taxon>
        <taxon>asterids</taxon>
        <taxon>campanulids</taxon>
        <taxon>Asterales</taxon>
        <taxon>Asteraceae</taxon>
        <taxon>Cichorioideae</taxon>
        <taxon>Cichorieae</taxon>
        <taxon>Lactucinae</taxon>
        <taxon>Lactuca</taxon>
    </lineage>
</organism>
<sequence length="121" mass="13385">MSNTRSQALGSANESGYVTARPKFNRDSSTEPVEDSSMGSDTGDEERYSMEAMARDLHDARNRIAYHHHNIIDMSEVVDAMCGYAYTVRRMAIRAMITSAIVGGIALILTVTLVWVIVIWG</sequence>
<evidence type="ECO:0000313" key="3">
    <source>
        <dbReference type="EMBL" id="CAH1429682.1"/>
    </source>
</evidence>
<accession>A0AAU9MT51</accession>
<protein>
    <submittedName>
        <fullName evidence="3">Uncharacterized protein</fullName>
    </submittedName>
</protein>
<keyword evidence="2" id="KW-0812">Transmembrane</keyword>
<name>A0AAU9MT51_9ASTR</name>
<dbReference type="Proteomes" id="UP001157418">
    <property type="component" value="Unassembled WGS sequence"/>
</dbReference>
<proteinExistence type="predicted"/>
<keyword evidence="2" id="KW-1133">Transmembrane helix</keyword>
<evidence type="ECO:0000256" key="2">
    <source>
        <dbReference type="SAM" id="Phobius"/>
    </source>
</evidence>
<comment type="caution">
    <text evidence="3">The sequence shown here is derived from an EMBL/GenBank/DDBJ whole genome shotgun (WGS) entry which is preliminary data.</text>
</comment>